<gene>
    <name evidence="2" type="ORF">R1flu_011968</name>
</gene>
<proteinExistence type="predicted"/>
<comment type="caution">
    <text evidence="2">The sequence shown here is derived from an EMBL/GenBank/DDBJ whole genome shotgun (WGS) entry which is preliminary data.</text>
</comment>
<evidence type="ECO:0000313" key="2">
    <source>
        <dbReference type="EMBL" id="KAL2644381.1"/>
    </source>
</evidence>
<name>A0ABD1Z998_9MARC</name>
<sequence>MLDYRILTQLRKKAGFTHLIHLKDAGGNWVSTEEHLQRKGLLLTIEEIRSLENFESWRRCLKLEGQKLQHSSSWRWKGQSTRWRMGSKNNFLGKNHDSKSGTGGPNREVGRRRTFDVGRKMEKALERRRDEQGESDGMETVKKGVLYGRKSQKIKDSEELCRRCNLSLETVNHLFFQCKENARKEIEASFNGKSTKKKWDTRQAALAEINAIPAETGASIEKRFISQLLIIQLDSQASEGRSRQQARKSREGSHGGHEEKIRSNGNSRNAGGASSERRLLKRKNGITQGQKYKG</sequence>
<reference evidence="2 3" key="1">
    <citation type="submission" date="2024-09" db="EMBL/GenBank/DDBJ databases">
        <title>Chromosome-scale assembly of Riccia fluitans.</title>
        <authorList>
            <person name="Paukszto L."/>
            <person name="Sawicki J."/>
            <person name="Karawczyk K."/>
            <person name="Piernik-Szablinska J."/>
            <person name="Szczecinska M."/>
            <person name="Mazdziarz M."/>
        </authorList>
    </citation>
    <scope>NUCLEOTIDE SEQUENCE [LARGE SCALE GENOMIC DNA]</scope>
    <source>
        <strain evidence="2">Rf_01</strain>
        <tissue evidence="2">Aerial parts of the thallus</tissue>
    </source>
</reference>
<protein>
    <submittedName>
        <fullName evidence="2">Uncharacterized protein</fullName>
    </submittedName>
</protein>
<feature type="region of interest" description="Disordered" evidence="1">
    <location>
        <begin position="236"/>
        <end position="294"/>
    </location>
</feature>
<evidence type="ECO:0000313" key="3">
    <source>
        <dbReference type="Proteomes" id="UP001605036"/>
    </source>
</evidence>
<keyword evidence="3" id="KW-1185">Reference proteome</keyword>
<dbReference type="Proteomes" id="UP001605036">
    <property type="component" value="Unassembled WGS sequence"/>
</dbReference>
<feature type="compositionally biased region" description="Basic and acidic residues" evidence="1">
    <location>
        <begin position="248"/>
        <end position="262"/>
    </location>
</feature>
<dbReference type="EMBL" id="JBHFFA010000002">
    <property type="protein sequence ID" value="KAL2644381.1"/>
    <property type="molecule type" value="Genomic_DNA"/>
</dbReference>
<feature type="compositionally biased region" description="Polar residues" evidence="1">
    <location>
        <begin position="285"/>
        <end position="294"/>
    </location>
</feature>
<evidence type="ECO:0000256" key="1">
    <source>
        <dbReference type="SAM" id="MobiDB-lite"/>
    </source>
</evidence>
<organism evidence="2 3">
    <name type="scientific">Riccia fluitans</name>
    <dbReference type="NCBI Taxonomy" id="41844"/>
    <lineage>
        <taxon>Eukaryota</taxon>
        <taxon>Viridiplantae</taxon>
        <taxon>Streptophyta</taxon>
        <taxon>Embryophyta</taxon>
        <taxon>Marchantiophyta</taxon>
        <taxon>Marchantiopsida</taxon>
        <taxon>Marchantiidae</taxon>
        <taxon>Marchantiales</taxon>
        <taxon>Ricciaceae</taxon>
        <taxon>Riccia</taxon>
    </lineage>
</organism>
<dbReference type="AlphaFoldDB" id="A0ABD1Z998"/>
<feature type="region of interest" description="Disordered" evidence="1">
    <location>
        <begin position="87"/>
        <end position="112"/>
    </location>
</feature>
<accession>A0ABD1Z998</accession>